<organism evidence="2 3">
    <name type="scientific">Candidatus Doudnabacteria bacterium CG10_big_fil_rev_8_21_14_0_10_41_10</name>
    <dbReference type="NCBI Taxonomy" id="1974551"/>
    <lineage>
        <taxon>Bacteria</taxon>
        <taxon>Candidatus Doudnaibacteriota</taxon>
    </lineage>
</organism>
<dbReference type="Pfam" id="PF02577">
    <property type="entry name" value="BFN_dom"/>
    <property type="match status" value="1"/>
</dbReference>
<dbReference type="InterPro" id="IPR003729">
    <property type="entry name" value="Bi_nuclease_dom"/>
</dbReference>
<dbReference type="PANTHER" id="PTHR15160">
    <property type="entry name" value="VON HIPPEL-LINDAU PROTEIN"/>
    <property type="match status" value="1"/>
</dbReference>
<protein>
    <recommendedName>
        <fullName evidence="1">BFN domain-containing protein</fullName>
    </recommendedName>
</protein>
<evidence type="ECO:0000313" key="3">
    <source>
        <dbReference type="Proteomes" id="UP000230557"/>
    </source>
</evidence>
<dbReference type="AlphaFoldDB" id="A0A2H0VEW2"/>
<dbReference type="InterPro" id="IPR036104">
    <property type="entry name" value="BFN_sf"/>
</dbReference>
<dbReference type="PROSITE" id="PS51658">
    <property type="entry name" value="BFN"/>
    <property type="match status" value="1"/>
</dbReference>
<dbReference type="SUPFAM" id="SSF103256">
    <property type="entry name" value="Hypothetical protein TM0160"/>
    <property type="match status" value="1"/>
</dbReference>
<accession>A0A2H0VEW2</accession>
<dbReference type="GO" id="GO:0004518">
    <property type="term" value="F:nuclease activity"/>
    <property type="evidence" value="ECO:0007669"/>
    <property type="project" value="InterPro"/>
</dbReference>
<evidence type="ECO:0000313" key="2">
    <source>
        <dbReference type="EMBL" id="PIR97642.1"/>
    </source>
</evidence>
<dbReference type="PANTHER" id="PTHR15160:SF1">
    <property type="entry name" value="VON HIPPEL-LINDAU DISEASE TUMOR SUPPRESSOR"/>
    <property type="match status" value="1"/>
</dbReference>
<evidence type="ECO:0000259" key="1">
    <source>
        <dbReference type="PROSITE" id="PS51658"/>
    </source>
</evidence>
<comment type="caution">
    <text evidence="2">The sequence shown here is derived from an EMBL/GenBank/DDBJ whole genome shotgun (WGS) entry which is preliminary data.</text>
</comment>
<reference evidence="3" key="1">
    <citation type="submission" date="2017-09" db="EMBL/GenBank/DDBJ databases">
        <title>Depth-based differentiation of microbial function through sediment-hosted aquifers and enrichment of novel symbionts in the deep terrestrial subsurface.</title>
        <authorList>
            <person name="Probst A.J."/>
            <person name="Ladd B."/>
            <person name="Jarett J.K."/>
            <person name="Geller-Mcgrath D.E."/>
            <person name="Sieber C.M.K."/>
            <person name="Emerson J.B."/>
            <person name="Anantharaman K."/>
            <person name="Thomas B.C."/>
            <person name="Malmstrom R."/>
            <person name="Stieglmeier M."/>
            <person name="Klingl A."/>
            <person name="Woyke T."/>
            <person name="Ryan C.M."/>
            <person name="Banfield J.F."/>
        </authorList>
    </citation>
    <scope>NUCLEOTIDE SEQUENCE [LARGE SCALE GENOMIC DNA]</scope>
</reference>
<sequence>MEIRVDVKMEDLVFFNIPFFRQFFVIVREISGSKRALPILTSELGFLNISQALIGQTTSRPTTLDTFVRLVEALGYQFDKGVVTRLDTGAYLGRLFLSKSQGDGGEIWVDCGPSGTIAICVKQNAPLFVGEELLEQASNDEAYKRIVEMVERTKGLGDDCSYSA</sequence>
<proteinExistence type="predicted"/>
<feature type="domain" description="BFN" evidence="1">
    <location>
        <begin position="4"/>
        <end position="141"/>
    </location>
</feature>
<dbReference type="Proteomes" id="UP000230557">
    <property type="component" value="Unassembled WGS sequence"/>
</dbReference>
<name>A0A2H0VEW2_9BACT</name>
<dbReference type="EMBL" id="PFAJ01000005">
    <property type="protein sequence ID" value="PIR97642.1"/>
    <property type="molecule type" value="Genomic_DNA"/>
</dbReference>
<dbReference type="Gene3D" id="3.10.690.10">
    <property type="entry name" value="Bifunctional nuclease domain"/>
    <property type="match status" value="1"/>
</dbReference>
<gene>
    <name evidence="2" type="ORF">COT91_00250</name>
</gene>